<evidence type="ECO:0000256" key="4">
    <source>
        <dbReference type="ARBA" id="ARBA00023134"/>
    </source>
</evidence>
<evidence type="ECO:0000256" key="1">
    <source>
        <dbReference type="ARBA" id="ARBA00005290"/>
    </source>
</evidence>
<accession>A0A9N8EE95</accession>
<protein>
    <recommendedName>
        <fullName evidence="5">GPN-loop GTPase 3</fullName>
    </recommendedName>
</protein>
<keyword evidence="4 5" id="KW-0342">GTP-binding</keyword>
<sequence length="76" mass="8059">MGGAVQVVIGPAGSGKSTYCQIMQEHCATLSGSRRRNVLVVNLDPAAEAMHYDCAIDVRDLISVDKVMEELGLGPN</sequence>
<dbReference type="InterPro" id="IPR027417">
    <property type="entry name" value="P-loop_NTPase"/>
</dbReference>
<dbReference type="Gene3D" id="3.40.50.300">
    <property type="entry name" value="P-loop containing nucleotide triphosphate hydrolases"/>
    <property type="match status" value="1"/>
</dbReference>
<dbReference type="GO" id="GO:0005525">
    <property type="term" value="F:GTP binding"/>
    <property type="evidence" value="ECO:0007669"/>
    <property type="project" value="UniProtKB-KW"/>
</dbReference>
<evidence type="ECO:0000313" key="6">
    <source>
        <dbReference type="EMBL" id="CAB9516875.1"/>
    </source>
</evidence>
<dbReference type="InterPro" id="IPR004130">
    <property type="entry name" value="Gpn"/>
</dbReference>
<dbReference type="AlphaFoldDB" id="A0A9N8EE95"/>
<name>A0A9N8EE95_9STRA</name>
<comment type="similarity">
    <text evidence="1 5">Belongs to the GPN-loop GTPase family.</text>
</comment>
<keyword evidence="2 5" id="KW-0547">Nucleotide-binding</keyword>
<dbReference type="GO" id="GO:0003924">
    <property type="term" value="F:GTPase activity"/>
    <property type="evidence" value="ECO:0007669"/>
    <property type="project" value="TreeGrafter"/>
</dbReference>
<keyword evidence="7" id="KW-1185">Reference proteome</keyword>
<evidence type="ECO:0000256" key="5">
    <source>
        <dbReference type="RuleBase" id="RU365059"/>
    </source>
</evidence>
<evidence type="ECO:0000313" key="7">
    <source>
        <dbReference type="Proteomes" id="UP001153069"/>
    </source>
</evidence>
<comment type="subunit">
    <text evidence="5">Binds to RNA polymerase II (RNAPII).</text>
</comment>
<dbReference type="Pfam" id="PF03029">
    <property type="entry name" value="ATP_bind_1"/>
    <property type="match status" value="1"/>
</dbReference>
<comment type="function">
    <text evidence="5">Small GTPase required for proper nuclear import of RNA polymerase II and III (RNAPII and RNAPIII). May act at an RNAP assembly step prior to nuclear import.</text>
</comment>
<evidence type="ECO:0000256" key="3">
    <source>
        <dbReference type="ARBA" id="ARBA00022801"/>
    </source>
</evidence>
<keyword evidence="3 5" id="KW-0378">Hydrolase</keyword>
<dbReference type="PANTHER" id="PTHR21231:SF7">
    <property type="entry name" value="GPN-LOOP GTPASE 3"/>
    <property type="match status" value="1"/>
</dbReference>
<dbReference type="EMBL" id="CAICTM010000812">
    <property type="protein sequence ID" value="CAB9516875.1"/>
    <property type="molecule type" value="Genomic_DNA"/>
</dbReference>
<dbReference type="OrthoDB" id="5839at2759"/>
<dbReference type="PANTHER" id="PTHR21231">
    <property type="entry name" value="XPA-BINDING PROTEIN 1-RELATED"/>
    <property type="match status" value="1"/>
</dbReference>
<dbReference type="SUPFAM" id="SSF52540">
    <property type="entry name" value="P-loop containing nucleoside triphosphate hydrolases"/>
    <property type="match status" value="1"/>
</dbReference>
<dbReference type="Proteomes" id="UP001153069">
    <property type="component" value="Unassembled WGS sequence"/>
</dbReference>
<organism evidence="6 7">
    <name type="scientific">Seminavis robusta</name>
    <dbReference type="NCBI Taxonomy" id="568900"/>
    <lineage>
        <taxon>Eukaryota</taxon>
        <taxon>Sar</taxon>
        <taxon>Stramenopiles</taxon>
        <taxon>Ochrophyta</taxon>
        <taxon>Bacillariophyta</taxon>
        <taxon>Bacillariophyceae</taxon>
        <taxon>Bacillariophycidae</taxon>
        <taxon>Naviculales</taxon>
        <taxon>Naviculaceae</taxon>
        <taxon>Seminavis</taxon>
    </lineage>
</organism>
<gene>
    <name evidence="6" type="ORF">SEMRO_813_G206110.1</name>
</gene>
<evidence type="ECO:0000256" key="2">
    <source>
        <dbReference type="ARBA" id="ARBA00022741"/>
    </source>
</evidence>
<comment type="caution">
    <text evidence="6">The sequence shown here is derived from an EMBL/GenBank/DDBJ whole genome shotgun (WGS) entry which is preliminary data.</text>
</comment>
<proteinExistence type="inferred from homology"/>
<reference evidence="6" key="1">
    <citation type="submission" date="2020-06" db="EMBL/GenBank/DDBJ databases">
        <authorList>
            <consortium name="Plant Systems Biology data submission"/>
        </authorList>
    </citation>
    <scope>NUCLEOTIDE SEQUENCE</scope>
    <source>
        <strain evidence="6">D6</strain>
    </source>
</reference>